<accession>A0A0F7CYR0</accession>
<dbReference type="EMBL" id="KM584454">
    <property type="protein sequence ID" value="AKG62554.1"/>
    <property type="molecule type" value="mRNA"/>
</dbReference>
<dbReference type="GO" id="GO:0006979">
    <property type="term" value="P:response to oxidative stress"/>
    <property type="evidence" value="ECO:0007669"/>
    <property type="project" value="InterPro"/>
</dbReference>
<dbReference type="AlphaFoldDB" id="A0A0F7CYR0"/>
<dbReference type="InterPro" id="IPR034569">
    <property type="entry name" value="PNSB5"/>
</dbReference>
<gene>
    <name evidence="1" type="primary">PnsB5</name>
</gene>
<dbReference type="GO" id="GO:0009507">
    <property type="term" value="C:chloroplast"/>
    <property type="evidence" value="ECO:0007669"/>
    <property type="project" value="InterPro"/>
</dbReference>
<protein>
    <submittedName>
        <fullName evidence="1">NAD(P)H dehydrogenase 18</fullName>
    </submittedName>
</protein>
<proteinExistence type="evidence at transcript level"/>
<dbReference type="PANTHER" id="PTHR36399:SF1">
    <property type="entry name" value="PHOTOSYNTHETIC NDH SUBUNIT OF SUBCOMPLEX B 5, CHLOROPLASTIC"/>
    <property type="match status" value="1"/>
</dbReference>
<reference evidence="1" key="1">
    <citation type="journal article" date="2015" name="BMC Plant Biol.">
        <title>NDH expression marks major transitions in plant evolution and reveals coordinate intracellular gene loss.</title>
        <authorList>
            <person name="Ruhlman T.A."/>
            <person name="Chang W.J."/>
            <person name="Chen J.J."/>
            <person name="Huang Y.T."/>
            <person name="Chan M.T."/>
            <person name="Zhang J."/>
            <person name="Liao D.C."/>
            <person name="Blazier J.C."/>
            <person name="Jin X."/>
            <person name="Shih M.C."/>
            <person name="Jansen R.K."/>
            <person name="Lin C.S."/>
        </authorList>
    </citation>
    <scope>NUCLEOTIDE SEQUENCE</scope>
</reference>
<evidence type="ECO:0000313" key="1">
    <source>
        <dbReference type="EMBL" id="AKG62554.1"/>
    </source>
</evidence>
<name>A0A0F7CYR0_9ASPA</name>
<organism evidence="1">
    <name type="scientific">Habenaria pantlingiana</name>
    <dbReference type="NCBI Taxonomy" id="1498489"/>
    <lineage>
        <taxon>Eukaryota</taxon>
        <taxon>Viridiplantae</taxon>
        <taxon>Streptophyta</taxon>
        <taxon>Embryophyta</taxon>
        <taxon>Tracheophyta</taxon>
        <taxon>Spermatophyta</taxon>
        <taxon>Magnoliopsida</taxon>
        <taxon>Liliopsida</taxon>
        <taxon>Asparagales</taxon>
        <taxon>Orchidaceae</taxon>
        <taxon>Orchidoideae</taxon>
        <taxon>Orchideae</taxon>
        <taxon>Orchidinae</taxon>
        <taxon>Habenaria</taxon>
    </lineage>
</organism>
<sequence length="223" mass="25101">MAIPSPLPISAADSSPPGLAIAPVRVPRSMPPLDLLASRLLINSSGRRNVPSSWKLRAGLTAIEPDLNEDKYDRWRTNGVSPEDFKYGEYDGHHTYYEGNEGNFLESVAKEYEAAGPPTGFQGLISWLFLPAIFTGLAFHVPGEYLYIAAAAFTVVFCAIEIGKPDQPHNFEPEIYNMDREARDKMIKTYNTMDVWDFNEKYGELWDFTVPHEDIIKQLKSLD</sequence>
<dbReference type="PANTHER" id="PTHR36399">
    <property type="entry name" value="PHOTOSYNTHETIC NDH SUBUNIT OF SUBCOMPLEX B 5, CHLOROPLASTIC"/>
    <property type="match status" value="1"/>
</dbReference>